<evidence type="ECO:0000313" key="2">
    <source>
        <dbReference type="Proteomes" id="UP000310108"/>
    </source>
</evidence>
<dbReference type="Proteomes" id="UP000310108">
    <property type="component" value="Unassembled WGS sequence"/>
</dbReference>
<dbReference type="EMBL" id="PJEX01000001">
    <property type="protein sequence ID" value="TKW60197.1"/>
    <property type="molecule type" value="Genomic_DNA"/>
</dbReference>
<protein>
    <submittedName>
        <fullName evidence="1">Uncharacterized protein</fullName>
    </submittedName>
</protein>
<dbReference type="AlphaFoldDB" id="A0A4U6XVV8"/>
<name>A0A4U6XVV8_9PEZI</name>
<proteinExistence type="predicted"/>
<organism evidence="1 2">
    <name type="scientific">Colletotrichum tanaceti</name>
    <dbReference type="NCBI Taxonomy" id="1306861"/>
    <lineage>
        <taxon>Eukaryota</taxon>
        <taxon>Fungi</taxon>
        <taxon>Dikarya</taxon>
        <taxon>Ascomycota</taxon>
        <taxon>Pezizomycotina</taxon>
        <taxon>Sordariomycetes</taxon>
        <taxon>Hypocreomycetidae</taxon>
        <taxon>Glomerellales</taxon>
        <taxon>Glomerellaceae</taxon>
        <taxon>Colletotrichum</taxon>
        <taxon>Colletotrichum destructivum species complex</taxon>
    </lineage>
</organism>
<reference evidence="1 2" key="1">
    <citation type="journal article" date="2019" name="PLoS ONE">
        <title>Comparative genome analysis indicates high evolutionary potential of pathogenicity genes in Colletotrichum tanaceti.</title>
        <authorList>
            <person name="Lelwala R.V."/>
            <person name="Korhonen P.K."/>
            <person name="Young N.D."/>
            <person name="Scott J.B."/>
            <person name="Ades P.A."/>
            <person name="Gasser R.B."/>
            <person name="Taylor P.W.J."/>
        </authorList>
    </citation>
    <scope>NUCLEOTIDE SEQUENCE [LARGE SCALE GENOMIC DNA]</scope>
    <source>
        <strain evidence="1">BRIP57314</strain>
    </source>
</reference>
<gene>
    <name evidence="1" type="ORF">CTA1_4938</name>
</gene>
<evidence type="ECO:0000313" key="1">
    <source>
        <dbReference type="EMBL" id="TKW60197.1"/>
    </source>
</evidence>
<keyword evidence="2" id="KW-1185">Reference proteome</keyword>
<sequence length="81" mass="9143">MKSRELRDLFQKTLWSRSFDGFVANVVIGKVVVVSELPPAFFTDLHTAVVRVNCADYSSYGPKILIDGRQTDTICSYKRKG</sequence>
<comment type="caution">
    <text evidence="1">The sequence shown here is derived from an EMBL/GenBank/DDBJ whole genome shotgun (WGS) entry which is preliminary data.</text>
</comment>
<accession>A0A4U6XVV8</accession>